<keyword evidence="3" id="KW-1185">Reference proteome</keyword>
<feature type="region of interest" description="Disordered" evidence="1">
    <location>
        <begin position="1"/>
        <end position="80"/>
    </location>
</feature>
<dbReference type="AlphaFoldDB" id="A0A3P7NIA8"/>
<evidence type="ECO:0000313" key="3">
    <source>
        <dbReference type="Proteomes" id="UP000271889"/>
    </source>
</evidence>
<accession>A0A3P7NIA8</accession>
<dbReference type="EMBL" id="UYRV01126529">
    <property type="protein sequence ID" value="VDN35308.1"/>
    <property type="molecule type" value="Genomic_DNA"/>
</dbReference>
<evidence type="ECO:0000313" key="2">
    <source>
        <dbReference type="EMBL" id="VDN35308.1"/>
    </source>
</evidence>
<protein>
    <submittedName>
        <fullName evidence="2">Uncharacterized protein</fullName>
    </submittedName>
</protein>
<sequence length="80" mass="8234">MSLPIGPLPWPRSIKPLPRAPGNRLSGPPGHIPGSRSGPLPRPPLLISVPGPLGPFPGKPPLWRPKGNSLSGLGPLPKGP</sequence>
<dbReference type="Proteomes" id="UP000271889">
    <property type="component" value="Unassembled WGS sequence"/>
</dbReference>
<gene>
    <name evidence="2" type="ORF">CGOC_LOCUS12894</name>
</gene>
<feature type="compositionally biased region" description="Low complexity" evidence="1">
    <location>
        <begin position="32"/>
        <end position="51"/>
    </location>
</feature>
<feature type="compositionally biased region" description="Pro residues" evidence="1">
    <location>
        <begin position="52"/>
        <end position="63"/>
    </location>
</feature>
<organism evidence="2 3">
    <name type="scientific">Cylicostephanus goldi</name>
    <name type="common">Nematode worm</name>
    <dbReference type="NCBI Taxonomy" id="71465"/>
    <lineage>
        <taxon>Eukaryota</taxon>
        <taxon>Metazoa</taxon>
        <taxon>Ecdysozoa</taxon>
        <taxon>Nematoda</taxon>
        <taxon>Chromadorea</taxon>
        <taxon>Rhabditida</taxon>
        <taxon>Rhabditina</taxon>
        <taxon>Rhabditomorpha</taxon>
        <taxon>Strongyloidea</taxon>
        <taxon>Strongylidae</taxon>
        <taxon>Cylicostephanus</taxon>
    </lineage>
</organism>
<reference evidence="2 3" key="1">
    <citation type="submission" date="2018-11" db="EMBL/GenBank/DDBJ databases">
        <authorList>
            <consortium name="Pathogen Informatics"/>
        </authorList>
    </citation>
    <scope>NUCLEOTIDE SEQUENCE [LARGE SCALE GENOMIC DNA]</scope>
</reference>
<name>A0A3P7NIA8_CYLGO</name>
<evidence type="ECO:0000256" key="1">
    <source>
        <dbReference type="SAM" id="MobiDB-lite"/>
    </source>
</evidence>
<feature type="compositionally biased region" description="Pro residues" evidence="1">
    <location>
        <begin position="1"/>
        <end position="10"/>
    </location>
</feature>
<proteinExistence type="predicted"/>